<accession>A0A0G4F4S3</accession>
<feature type="compositionally biased region" description="Basic and acidic residues" evidence="2">
    <location>
        <begin position="447"/>
        <end position="456"/>
    </location>
</feature>
<keyword evidence="1" id="KW-0862">Zinc</keyword>
<dbReference type="GO" id="GO:0008270">
    <property type="term" value="F:zinc ion binding"/>
    <property type="evidence" value="ECO:0007669"/>
    <property type="project" value="UniProtKB-UniRule"/>
</dbReference>
<evidence type="ECO:0000256" key="2">
    <source>
        <dbReference type="SAM" id="MobiDB-lite"/>
    </source>
</evidence>
<evidence type="ECO:0000313" key="4">
    <source>
        <dbReference type="EMBL" id="CEM07364.1"/>
    </source>
</evidence>
<dbReference type="PROSITE" id="PS51083">
    <property type="entry name" value="ZF_HIT"/>
    <property type="match status" value="1"/>
</dbReference>
<name>A0A0G4F4S3_9ALVE</name>
<feature type="region of interest" description="Disordered" evidence="2">
    <location>
        <begin position="434"/>
        <end position="456"/>
    </location>
</feature>
<feature type="region of interest" description="Disordered" evidence="2">
    <location>
        <begin position="68"/>
        <end position="102"/>
    </location>
</feature>
<feature type="domain" description="HIT-type" evidence="3">
    <location>
        <begin position="4"/>
        <end position="36"/>
    </location>
</feature>
<dbReference type="SUPFAM" id="SSF144232">
    <property type="entry name" value="HIT/MYND zinc finger-like"/>
    <property type="match status" value="1"/>
</dbReference>
<dbReference type="InterPro" id="IPR039646">
    <property type="entry name" value="ZNHIT2"/>
</dbReference>
<feature type="compositionally biased region" description="Acidic residues" evidence="2">
    <location>
        <begin position="74"/>
        <end position="96"/>
    </location>
</feature>
<dbReference type="CDD" id="cd23024">
    <property type="entry name" value="zf-HIT_ZNHIT2-3"/>
    <property type="match status" value="1"/>
</dbReference>
<evidence type="ECO:0000256" key="1">
    <source>
        <dbReference type="PROSITE-ProRule" id="PRU00453"/>
    </source>
</evidence>
<dbReference type="Pfam" id="PF04438">
    <property type="entry name" value="zf-HIT"/>
    <property type="match status" value="1"/>
</dbReference>
<gene>
    <name evidence="4" type="ORF">Cvel_15211</name>
</gene>
<evidence type="ECO:0000259" key="3">
    <source>
        <dbReference type="PROSITE" id="PS51083"/>
    </source>
</evidence>
<dbReference type="PhylomeDB" id="A0A0G4F4S3"/>
<dbReference type="PANTHER" id="PTHR15555">
    <property type="entry name" value="ZINC FINGER HIT DOMAIN CONTAINING PROTEIN 2 PROTEIN FON -RELATED"/>
    <property type="match status" value="1"/>
</dbReference>
<protein>
    <recommendedName>
        <fullName evidence="3">HIT-type domain-containing protein</fullName>
    </recommendedName>
</protein>
<keyword evidence="1" id="KW-0863">Zinc-finger</keyword>
<dbReference type="InterPro" id="IPR007529">
    <property type="entry name" value="Znf_HIT"/>
</dbReference>
<dbReference type="PANTHER" id="PTHR15555:SF0">
    <property type="entry name" value="ZINC FINGER HIT DOMAIN-CONTAINING PROTEIN 2"/>
    <property type="match status" value="1"/>
</dbReference>
<dbReference type="AlphaFoldDB" id="A0A0G4F4S3"/>
<dbReference type="EMBL" id="CDMZ01000125">
    <property type="protein sequence ID" value="CEM07364.1"/>
    <property type="molecule type" value="Genomic_DNA"/>
</dbReference>
<organism evidence="4">
    <name type="scientific">Chromera velia CCMP2878</name>
    <dbReference type="NCBI Taxonomy" id="1169474"/>
    <lineage>
        <taxon>Eukaryota</taxon>
        <taxon>Sar</taxon>
        <taxon>Alveolata</taxon>
        <taxon>Colpodellida</taxon>
        <taxon>Chromeraceae</taxon>
        <taxon>Chromera</taxon>
    </lineage>
</organism>
<dbReference type="VEuPathDB" id="CryptoDB:Cvel_15211"/>
<reference evidence="4" key="1">
    <citation type="submission" date="2014-11" db="EMBL/GenBank/DDBJ databases">
        <authorList>
            <person name="Otto D Thomas"/>
            <person name="Naeem Raeece"/>
        </authorList>
    </citation>
    <scope>NUCLEOTIDE SEQUENCE</scope>
</reference>
<sequence length="456" mass="49592">MPVCQVCKCTDYRYTCPRCQVLYCSLQCYKKHSSGCTESFYQNEVEEALRAERVSPEEKAKLEKALYLLNHPEEGDESDSEGEVGEAGEEETEGGDGDGSMNATRLAELTSLAEAGHLGLHHLSESEMQQFFSAVKRGVLSPHLPKYEPWWTDVCLGEVKKETAKQESKGEGEERELPLSFQDSSHICCSGSRRVHESVRFSVLECLFAYAHSMRTFQGGPGRGPSVFECDSPSSALSSDKETVGEATEFVLHFLHLAPVLHSRQAPVESLPLVISGLLGRAKTISGVQKQEKGGEGGGGNRFSLLCLRDVADLMAHSSRSLRALRHIRALVEFADTAPSTHGSAGGEEGASGRLGARGRFVIRKLAFFESFTRFHFMGGLAALPSVVCTAVDVRMAEEGGDDGGAEESDLKFKFLQGHPDGGAMGSFRAIPDRKASYAPGPPYNKISRESIEMTP</sequence>
<dbReference type="Gene3D" id="3.30.60.190">
    <property type="match status" value="1"/>
</dbReference>
<keyword evidence="1" id="KW-0479">Metal-binding</keyword>
<proteinExistence type="predicted"/>